<dbReference type="Proteomes" id="UP000636479">
    <property type="component" value="Unassembled WGS sequence"/>
</dbReference>
<dbReference type="GeneID" id="59343586"/>
<keyword evidence="1" id="KW-0560">Oxidoreductase</keyword>
<dbReference type="Pfam" id="PF14027">
    <property type="entry name" value="Questin_oxidase"/>
    <property type="match status" value="1"/>
</dbReference>
<dbReference type="OrthoDB" id="10004862at2759"/>
<sequence length="250" mass="28550">MDFLVVQPLRRDAKEHHCFRNEQYFINHLSHHVLSLHDFGGPEAVIRAMNDKEASIQRPIHLNSMSSPKEIMEWDWKQSLGNNHAQRYPDYLLTFFSNQVAAHGATATLEHYIFSREANEGETLTLARFTSRLLHPLIQAGFGIEFGQDFMVAQGIAQAAVCFPDASNMMDKPHNTPAIISGPECSLLSLLRDVYDSPSLVPLPYEGPSTDADRFVEWMSMDPKRDAALRSIYSQWSFDLTLIRRWDRVS</sequence>
<evidence type="ECO:0000313" key="3">
    <source>
        <dbReference type="Proteomes" id="UP000636479"/>
    </source>
</evidence>
<keyword evidence="3" id="KW-1185">Reference proteome</keyword>
<dbReference type="PANTHER" id="PTHR35870">
    <property type="entry name" value="PROTEIN, PUTATIVE (AFU_ORTHOLOGUE AFUA_5G03330)-RELATED"/>
    <property type="match status" value="1"/>
</dbReference>
<name>A0A8H6SUW8_9AGAR</name>
<dbReference type="GO" id="GO:0016491">
    <property type="term" value="F:oxidoreductase activity"/>
    <property type="evidence" value="ECO:0007669"/>
    <property type="project" value="UniProtKB-KW"/>
</dbReference>
<proteinExistence type="predicted"/>
<gene>
    <name evidence="2" type="ORF">MIND_00425500</name>
</gene>
<dbReference type="InterPro" id="IPR025337">
    <property type="entry name" value="Questin_oxidase-like"/>
</dbReference>
<dbReference type="RefSeq" id="XP_037221362.1">
    <property type="nucleotide sequence ID" value="XM_037361070.1"/>
</dbReference>
<protein>
    <submittedName>
        <fullName evidence="2">Uncharacterized protein</fullName>
    </submittedName>
</protein>
<dbReference type="AlphaFoldDB" id="A0A8H6SUW8"/>
<evidence type="ECO:0000256" key="1">
    <source>
        <dbReference type="ARBA" id="ARBA00023002"/>
    </source>
</evidence>
<dbReference type="EMBL" id="JACAZF010000004">
    <property type="protein sequence ID" value="KAF7306343.1"/>
    <property type="molecule type" value="Genomic_DNA"/>
</dbReference>
<comment type="caution">
    <text evidence="2">The sequence shown here is derived from an EMBL/GenBank/DDBJ whole genome shotgun (WGS) entry which is preliminary data.</text>
</comment>
<accession>A0A8H6SUW8</accession>
<evidence type="ECO:0000313" key="2">
    <source>
        <dbReference type="EMBL" id="KAF7306343.1"/>
    </source>
</evidence>
<organism evidence="2 3">
    <name type="scientific">Mycena indigotica</name>
    <dbReference type="NCBI Taxonomy" id="2126181"/>
    <lineage>
        <taxon>Eukaryota</taxon>
        <taxon>Fungi</taxon>
        <taxon>Dikarya</taxon>
        <taxon>Basidiomycota</taxon>
        <taxon>Agaricomycotina</taxon>
        <taxon>Agaricomycetes</taxon>
        <taxon>Agaricomycetidae</taxon>
        <taxon>Agaricales</taxon>
        <taxon>Marasmiineae</taxon>
        <taxon>Mycenaceae</taxon>
        <taxon>Mycena</taxon>
    </lineage>
</organism>
<reference evidence="2" key="1">
    <citation type="submission" date="2020-05" db="EMBL/GenBank/DDBJ databases">
        <title>Mycena genomes resolve the evolution of fungal bioluminescence.</title>
        <authorList>
            <person name="Tsai I.J."/>
        </authorList>
    </citation>
    <scope>NUCLEOTIDE SEQUENCE</scope>
    <source>
        <strain evidence="2">171206Taipei</strain>
    </source>
</reference>
<dbReference type="PANTHER" id="PTHR35870:SF1">
    <property type="entry name" value="PROTEIN, PUTATIVE (AFU_ORTHOLOGUE AFUA_5G03330)-RELATED"/>
    <property type="match status" value="1"/>
</dbReference>